<evidence type="ECO:0000259" key="1">
    <source>
        <dbReference type="Pfam" id="PF00485"/>
    </source>
</evidence>
<dbReference type="InterPro" id="IPR006083">
    <property type="entry name" value="PRK/URK"/>
</dbReference>
<dbReference type="Proteomes" id="UP000885806">
    <property type="component" value="Unassembled WGS sequence"/>
</dbReference>
<gene>
    <name evidence="2" type="ORF">ENK01_02330</name>
</gene>
<dbReference type="Pfam" id="PF00485">
    <property type="entry name" value="PRK"/>
    <property type="match status" value="1"/>
</dbReference>
<sequence length="119" mass="13603">RGYSTEAIQDVILRRMHDYVHVIMPQFSNTDINFQRVPVVDTSNPFIARWIPTAGESLTVIRFANPRGIDFPYLTSMIKNSWMSRANSIVVPGDMTDLAMQLILTPMIHRLVARSRKAN</sequence>
<dbReference type="SUPFAM" id="SSF52540">
    <property type="entry name" value="P-loop containing nucleoside triphosphate hydrolases"/>
    <property type="match status" value="1"/>
</dbReference>
<dbReference type="GO" id="GO:0005524">
    <property type="term" value="F:ATP binding"/>
    <property type="evidence" value="ECO:0007669"/>
    <property type="project" value="InterPro"/>
</dbReference>
<protein>
    <submittedName>
        <fullName evidence="2">Phosphoribulokinase</fullName>
    </submittedName>
</protein>
<comment type="caution">
    <text evidence="2">The sequence shown here is derived from an EMBL/GenBank/DDBJ whole genome shotgun (WGS) entry which is preliminary data.</text>
</comment>
<feature type="domain" description="Phosphoribulokinase/uridine kinase" evidence="1">
    <location>
        <begin position="1"/>
        <end position="43"/>
    </location>
</feature>
<dbReference type="Gene3D" id="3.40.50.300">
    <property type="entry name" value="P-loop containing nucleotide triphosphate hydrolases"/>
    <property type="match status" value="1"/>
</dbReference>
<dbReference type="InterPro" id="IPR027417">
    <property type="entry name" value="P-loop_NTPase"/>
</dbReference>
<organism evidence="2">
    <name type="scientific">Hellea balneolensis</name>
    <dbReference type="NCBI Taxonomy" id="287478"/>
    <lineage>
        <taxon>Bacteria</taxon>
        <taxon>Pseudomonadati</taxon>
        <taxon>Pseudomonadota</taxon>
        <taxon>Alphaproteobacteria</taxon>
        <taxon>Maricaulales</taxon>
        <taxon>Robiginitomaculaceae</taxon>
        <taxon>Hellea</taxon>
    </lineage>
</organism>
<proteinExistence type="predicted"/>
<feature type="non-terminal residue" evidence="2">
    <location>
        <position position="1"/>
    </location>
</feature>
<evidence type="ECO:0000313" key="2">
    <source>
        <dbReference type="EMBL" id="HHI88766.1"/>
    </source>
</evidence>
<dbReference type="AlphaFoldDB" id="A0A7V5NWW1"/>
<name>A0A7V5NWW1_9PROT</name>
<dbReference type="GO" id="GO:0016301">
    <property type="term" value="F:kinase activity"/>
    <property type="evidence" value="ECO:0007669"/>
    <property type="project" value="InterPro"/>
</dbReference>
<reference evidence="2" key="1">
    <citation type="journal article" date="2020" name="mSystems">
        <title>Genome- and Community-Level Interaction Insights into Carbon Utilization and Element Cycling Functions of Hydrothermarchaeota in Hydrothermal Sediment.</title>
        <authorList>
            <person name="Zhou Z."/>
            <person name="Liu Y."/>
            <person name="Xu W."/>
            <person name="Pan J."/>
            <person name="Luo Z.H."/>
            <person name="Li M."/>
        </authorList>
    </citation>
    <scope>NUCLEOTIDE SEQUENCE [LARGE SCALE GENOMIC DNA]</scope>
    <source>
        <strain evidence="2">HyVt-538</strain>
    </source>
</reference>
<dbReference type="EMBL" id="DROP01000158">
    <property type="protein sequence ID" value="HHI88766.1"/>
    <property type="molecule type" value="Genomic_DNA"/>
</dbReference>
<accession>A0A7V5NWW1</accession>